<gene>
    <name evidence="1" type="ORF">SP5_058_00020</name>
</gene>
<dbReference type="EMBL" id="BBPI01000058">
    <property type="protein sequence ID" value="GAM01253.1"/>
    <property type="molecule type" value="Genomic_DNA"/>
</dbReference>
<accession>A0A0A1W7F2</accession>
<sequence length="74" mass="7678">MAQDNDAPLWVTLANAAIVATPDEPQAVSALMHAAAAILDRRFGSVEASRLIREIALDAEAQIVGGSGIVATKH</sequence>
<evidence type="ECO:0000313" key="1">
    <source>
        <dbReference type="EMBL" id="GAM01253.1"/>
    </source>
</evidence>
<dbReference type="Proteomes" id="UP000032305">
    <property type="component" value="Unassembled WGS sequence"/>
</dbReference>
<name>A0A0A1W7F2_9SPHN</name>
<comment type="caution">
    <text evidence="1">The sequence shown here is derived from an EMBL/GenBank/DDBJ whole genome shotgun (WGS) entry which is preliminary data.</text>
</comment>
<keyword evidence="2" id="KW-1185">Reference proteome</keyword>
<proteinExistence type="predicted"/>
<organism evidence="1 2">
    <name type="scientific">Sphingomonas parapaucimobilis NBRC 15100</name>
    <dbReference type="NCBI Taxonomy" id="1219049"/>
    <lineage>
        <taxon>Bacteria</taxon>
        <taxon>Pseudomonadati</taxon>
        <taxon>Pseudomonadota</taxon>
        <taxon>Alphaproteobacteria</taxon>
        <taxon>Sphingomonadales</taxon>
        <taxon>Sphingomonadaceae</taxon>
        <taxon>Sphingomonas</taxon>
    </lineage>
</organism>
<evidence type="ECO:0000313" key="2">
    <source>
        <dbReference type="Proteomes" id="UP000032305"/>
    </source>
</evidence>
<dbReference type="RefSeq" id="WP_042487641.1">
    <property type="nucleotide sequence ID" value="NZ_BBPI01000058.1"/>
</dbReference>
<protein>
    <submittedName>
        <fullName evidence="1">Uncharacterized protein</fullName>
    </submittedName>
</protein>
<reference evidence="1 2" key="1">
    <citation type="submission" date="2014-11" db="EMBL/GenBank/DDBJ databases">
        <title>Whole genome shotgun sequence of Sphingomonas parapaucimobilis NBRC 15100.</title>
        <authorList>
            <person name="Katano-Makiyama Y."/>
            <person name="Hosoyama A."/>
            <person name="Hashimoto M."/>
            <person name="Hosoyama Y."/>
            <person name="Noguchi M."/>
            <person name="Numata M."/>
            <person name="Tsuchikane K."/>
            <person name="Hirakata S."/>
            <person name="Uohara A."/>
            <person name="Shimodaira J."/>
            <person name="Ohji S."/>
            <person name="Ichikawa N."/>
            <person name="Kimura A."/>
            <person name="Yamazoe A."/>
            <person name="Fujita N."/>
        </authorList>
    </citation>
    <scope>NUCLEOTIDE SEQUENCE [LARGE SCALE GENOMIC DNA]</scope>
    <source>
        <strain evidence="1 2">NBRC 15100</strain>
    </source>
</reference>
<dbReference type="AlphaFoldDB" id="A0A0A1W7F2"/>